<evidence type="ECO:0000256" key="10">
    <source>
        <dbReference type="PROSITE-ProRule" id="PRU01360"/>
    </source>
</evidence>
<dbReference type="Pfam" id="PF00593">
    <property type="entry name" value="TonB_dep_Rec_b-barrel"/>
    <property type="match status" value="1"/>
</dbReference>
<dbReference type="EMBL" id="JABGBN010000007">
    <property type="protein sequence ID" value="NOL52167.1"/>
    <property type="molecule type" value="Genomic_DNA"/>
</dbReference>
<evidence type="ECO:0000256" key="8">
    <source>
        <dbReference type="ARBA" id="ARBA00023170"/>
    </source>
</evidence>
<evidence type="ECO:0000256" key="2">
    <source>
        <dbReference type="ARBA" id="ARBA00009810"/>
    </source>
</evidence>
<keyword evidence="3 10" id="KW-0813">Transport</keyword>
<comment type="subcellular location">
    <subcellularLocation>
        <location evidence="1 10">Cell outer membrane</location>
        <topology evidence="1 10">Multi-pass membrane protein</topology>
    </subcellularLocation>
</comment>
<dbReference type="GO" id="GO:0015891">
    <property type="term" value="P:siderophore transport"/>
    <property type="evidence" value="ECO:0007669"/>
    <property type="project" value="InterPro"/>
</dbReference>
<dbReference type="GO" id="GO:0015344">
    <property type="term" value="F:siderophore uptake transmembrane transporter activity"/>
    <property type="evidence" value="ECO:0007669"/>
    <property type="project" value="TreeGrafter"/>
</dbReference>
<accession>A0A849PB88</accession>
<gene>
    <name evidence="15" type="ORF">HKX39_08335</name>
</gene>
<dbReference type="InterPro" id="IPR000531">
    <property type="entry name" value="Beta-barrel_TonB"/>
</dbReference>
<feature type="chain" id="PRO_5032634501" evidence="12">
    <location>
        <begin position="34"/>
        <end position="764"/>
    </location>
</feature>
<feature type="domain" description="TonB-dependent receptor-like beta-barrel" evidence="13">
    <location>
        <begin position="237"/>
        <end position="728"/>
    </location>
</feature>
<dbReference type="Proteomes" id="UP000537862">
    <property type="component" value="Unassembled WGS sequence"/>
</dbReference>
<feature type="domain" description="TonB-dependent receptor plug" evidence="14">
    <location>
        <begin position="63"/>
        <end position="162"/>
    </location>
</feature>
<dbReference type="InterPro" id="IPR039426">
    <property type="entry name" value="TonB-dep_rcpt-like"/>
</dbReference>
<evidence type="ECO:0000256" key="5">
    <source>
        <dbReference type="ARBA" id="ARBA00022692"/>
    </source>
</evidence>
<dbReference type="InterPro" id="IPR010105">
    <property type="entry name" value="TonB_sidphr_rcpt"/>
</dbReference>
<dbReference type="InterPro" id="IPR037066">
    <property type="entry name" value="Plug_dom_sf"/>
</dbReference>
<evidence type="ECO:0000256" key="3">
    <source>
        <dbReference type="ARBA" id="ARBA00022448"/>
    </source>
</evidence>
<dbReference type="GO" id="GO:0009279">
    <property type="term" value="C:cell outer membrane"/>
    <property type="evidence" value="ECO:0007669"/>
    <property type="project" value="UniProtKB-SubCell"/>
</dbReference>
<evidence type="ECO:0000256" key="11">
    <source>
        <dbReference type="RuleBase" id="RU003357"/>
    </source>
</evidence>
<keyword evidence="5 10" id="KW-0812">Transmembrane</keyword>
<evidence type="ECO:0000313" key="15">
    <source>
        <dbReference type="EMBL" id="NOL52167.1"/>
    </source>
</evidence>
<protein>
    <submittedName>
        <fullName evidence="15">TonB-dependent siderophore receptor</fullName>
    </submittedName>
</protein>
<reference evidence="15 16" key="1">
    <citation type="submission" date="2020-05" db="EMBL/GenBank/DDBJ databases">
        <authorList>
            <person name="Niu N."/>
        </authorList>
    </citation>
    <scope>NUCLEOTIDE SEQUENCE [LARGE SCALE GENOMIC DNA]</scope>
    <source>
        <strain evidence="15 16">3340-03</strain>
    </source>
</reference>
<keyword evidence="6 11" id="KW-0798">TonB box</keyword>
<evidence type="ECO:0000256" key="9">
    <source>
        <dbReference type="ARBA" id="ARBA00023237"/>
    </source>
</evidence>
<dbReference type="Gene3D" id="2.40.170.20">
    <property type="entry name" value="TonB-dependent receptor, beta-barrel domain"/>
    <property type="match status" value="1"/>
</dbReference>
<dbReference type="PANTHER" id="PTHR32552:SF83">
    <property type="entry name" value="BLR3904 PROTEIN"/>
    <property type="match status" value="1"/>
</dbReference>
<sequence length="764" mass="85139">MIKKSHSNSLAPQWMPTVALTMGALSILPNAQAQESTTLETITASKESIKTEQVQSSKFERPLIDTPQSIQVVPTQVLNEQGAQTLQEVLRNVPGITFSMGEAGAGWGDMFTMRGFSAEQSVTVDEVRESALSTRTDTFNLEDVSVFKGTGSFESGVAAVGGSINLNSKKPQLDTFNHLHLGVGTDNYRRATIDLNHKLSDTIAFRLNAMGHKNGVADRGPTEMNRWGIAPSITFGLGTPTRLNLSYFYQKDENIPDFGLPVNVDTAERMQGVAWDFWGGYKNVDTEETKTQRFSAKLEHDFSDKVRLSNTFSWSRVDRFTSYATGGRLLNVGNITDTGYQTGSFNTNNYWGYTRTNLNYPSGYLATARVPRITRAYRGETYANQTNLNLNFNTGAIEHAMLVGVEWYKESYRMRPWSRTLPNTTAGREIIDVRNPSQWWSGPVSLQSNTDRSGAEVNNIGLYVYDSIKLNPQWEIAGGIRFDQYTAKWFDTNGHRVPGRLKDNIWSGRLGVVYKPVENGSIYLSYSQAGQPSVAALASRSGSGSDRMKYSPGKAQTWELGTKWDLFNNNLALTAAIFQTEKTNPTDTNPDNPLEVTQFAAKDRVRGLEITASGNLTDRWSAYAGFSYLHSKIIRDDANPLDVGGRLKNVPKYTFNLWTTYAVNDNLDLSLGAQYVGKRQFARGNIAVGRANYGYDITKQAPAYWLFDAAVNYRVNKNVDVRFNVNNIFDKKYYAKVSTSSDGFQKFAIPGAGRTFLLSTDIRF</sequence>
<dbReference type="RefSeq" id="WP_171680863.1">
    <property type="nucleotide sequence ID" value="NZ_JABGBN010000007.1"/>
</dbReference>
<dbReference type="SUPFAM" id="SSF56935">
    <property type="entry name" value="Porins"/>
    <property type="match status" value="1"/>
</dbReference>
<organism evidence="15 16">
    <name type="scientific">Pelistega suis</name>
    <dbReference type="NCBI Taxonomy" id="1631957"/>
    <lineage>
        <taxon>Bacteria</taxon>
        <taxon>Pseudomonadati</taxon>
        <taxon>Pseudomonadota</taxon>
        <taxon>Betaproteobacteria</taxon>
        <taxon>Burkholderiales</taxon>
        <taxon>Alcaligenaceae</taxon>
        <taxon>Pelistega</taxon>
    </lineage>
</organism>
<keyword evidence="9 10" id="KW-0998">Cell outer membrane</keyword>
<dbReference type="CDD" id="cd01347">
    <property type="entry name" value="ligand_gated_channel"/>
    <property type="match status" value="1"/>
</dbReference>
<keyword evidence="12" id="KW-0732">Signal</keyword>
<keyword evidence="4 10" id="KW-1134">Transmembrane beta strand</keyword>
<keyword evidence="16" id="KW-1185">Reference proteome</keyword>
<keyword evidence="8 15" id="KW-0675">Receptor</keyword>
<dbReference type="InterPro" id="IPR036942">
    <property type="entry name" value="Beta-barrel_TonB_sf"/>
</dbReference>
<dbReference type="PROSITE" id="PS52016">
    <property type="entry name" value="TONB_DEPENDENT_REC_3"/>
    <property type="match status" value="1"/>
</dbReference>
<evidence type="ECO:0000259" key="14">
    <source>
        <dbReference type="Pfam" id="PF07715"/>
    </source>
</evidence>
<evidence type="ECO:0000256" key="1">
    <source>
        <dbReference type="ARBA" id="ARBA00004571"/>
    </source>
</evidence>
<comment type="similarity">
    <text evidence="2 10 11">Belongs to the TonB-dependent receptor family.</text>
</comment>
<dbReference type="PANTHER" id="PTHR32552">
    <property type="entry name" value="FERRICHROME IRON RECEPTOR-RELATED"/>
    <property type="match status" value="1"/>
</dbReference>
<dbReference type="GO" id="GO:0038023">
    <property type="term" value="F:signaling receptor activity"/>
    <property type="evidence" value="ECO:0007669"/>
    <property type="project" value="InterPro"/>
</dbReference>
<proteinExistence type="inferred from homology"/>
<dbReference type="NCBIfam" id="TIGR01783">
    <property type="entry name" value="TonB-siderophor"/>
    <property type="match status" value="1"/>
</dbReference>
<evidence type="ECO:0000256" key="12">
    <source>
        <dbReference type="SAM" id="SignalP"/>
    </source>
</evidence>
<name>A0A849PB88_9BURK</name>
<evidence type="ECO:0000313" key="16">
    <source>
        <dbReference type="Proteomes" id="UP000537862"/>
    </source>
</evidence>
<feature type="signal peptide" evidence="12">
    <location>
        <begin position="1"/>
        <end position="33"/>
    </location>
</feature>
<evidence type="ECO:0000256" key="4">
    <source>
        <dbReference type="ARBA" id="ARBA00022452"/>
    </source>
</evidence>
<evidence type="ECO:0000256" key="6">
    <source>
        <dbReference type="ARBA" id="ARBA00023077"/>
    </source>
</evidence>
<keyword evidence="7 10" id="KW-0472">Membrane</keyword>
<evidence type="ECO:0000259" key="13">
    <source>
        <dbReference type="Pfam" id="PF00593"/>
    </source>
</evidence>
<dbReference type="Gene3D" id="2.170.130.10">
    <property type="entry name" value="TonB-dependent receptor, plug domain"/>
    <property type="match status" value="1"/>
</dbReference>
<dbReference type="AlphaFoldDB" id="A0A849PB88"/>
<evidence type="ECO:0000256" key="7">
    <source>
        <dbReference type="ARBA" id="ARBA00023136"/>
    </source>
</evidence>
<dbReference type="Pfam" id="PF07715">
    <property type="entry name" value="Plug"/>
    <property type="match status" value="1"/>
</dbReference>
<dbReference type="InterPro" id="IPR012910">
    <property type="entry name" value="Plug_dom"/>
</dbReference>
<comment type="caution">
    <text evidence="15">The sequence shown here is derived from an EMBL/GenBank/DDBJ whole genome shotgun (WGS) entry which is preliminary data.</text>
</comment>